<feature type="signal peptide" evidence="1">
    <location>
        <begin position="1"/>
        <end position="36"/>
    </location>
</feature>
<dbReference type="GO" id="GO:0043190">
    <property type="term" value="C:ATP-binding cassette (ABC) transporter complex"/>
    <property type="evidence" value="ECO:0007669"/>
    <property type="project" value="InterPro"/>
</dbReference>
<reference evidence="3 4" key="1">
    <citation type="submission" date="2019-06" db="EMBL/GenBank/DDBJ databases">
        <title>Sequencing the genomes of 1000 actinobacteria strains.</title>
        <authorList>
            <person name="Klenk H.-P."/>
        </authorList>
    </citation>
    <scope>NUCLEOTIDE SEQUENCE [LARGE SCALE GENOMIC DNA]</scope>
    <source>
        <strain evidence="3 4">DSM 45301</strain>
    </source>
</reference>
<evidence type="ECO:0000313" key="3">
    <source>
        <dbReference type="EMBL" id="TQM09238.1"/>
    </source>
</evidence>
<dbReference type="InterPro" id="IPR030678">
    <property type="entry name" value="Peptide/Ni-bd"/>
</dbReference>
<dbReference type="PIRSF" id="PIRSF002741">
    <property type="entry name" value="MppA"/>
    <property type="match status" value="1"/>
</dbReference>
<organism evidence="3 4">
    <name type="scientific">Pseudonocardia kunmingensis</name>
    <dbReference type="NCBI Taxonomy" id="630975"/>
    <lineage>
        <taxon>Bacteria</taxon>
        <taxon>Bacillati</taxon>
        <taxon>Actinomycetota</taxon>
        <taxon>Actinomycetes</taxon>
        <taxon>Pseudonocardiales</taxon>
        <taxon>Pseudonocardiaceae</taxon>
        <taxon>Pseudonocardia</taxon>
    </lineage>
</organism>
<dbReference type="AlphaFoldDB" id="A0A543DIS7"/>
<name>A0A543DIS7_9PSEU</name>
<sequence length="519" mass="53748">MLRNVTASRRGVRLGAFAVAGAVLLSACSGSGGAPAGGEAAGPGGLVVGATSDPDTLFPWKATQFQAVNVLEQLYGTLTELDENLEVVPGLAESWQVSEDGTTLTLALRQGVTFADGSAFDSADVKSSLDRIRDEATGAVAAASLASVTAVEAPDPATVVLTLSGPDAGILAALATVNLAMLSSEDSEQTLADTPNGTGAFTFAERSPNESIRLTANPSFWGGAPALSSLEFRVIPDETSIVSALQSGNVQFAVFDDPLVAQSAEATGVQVAKTPQLSYHALQFNARKAPFDDVNVRLAVQCAVDRQQVLDTAALGEGEVTGPITSPAYRSDPAARPCPQRDVAKAKQYLAQSGHAGGLTISTIVSQGEYATSVNEATNIQAQLAEAGITVNLEVLESGAFVDRWVAADFQSAVALNGGRPDPDGMYGRYFTSTGNLNDVAGYSSPTLDALFAQGKATSDPAARKAVYEQVSAELENNAAWVWLFTSFTYTATTPEVSGFTPMANGSLKFLRETTVSGS</sequence>
<feature type="domain" description="Solute-binding protein family 5" evidence="2">
    <location>
        <begin position="86"/>
        <end position="436"/>
    </location>
</feature>
<proteinExistence type="predicted"/>
<keyword evidence="4" id="KW-1185">Reference proteome</keyword>
<dbReference type="Gene3D" id="3.10.105.10">
    <property type="entry name" value="Dipeptide-binding Protein, Domain 3"/>
    <property type="match status" value="1"/>
</dbReference>
<dbReference type="InterPro" id="IPR000914">
    <property type="entry name" value="SBP_5_dom"/>
</dbReference>
<dbReference type="Pfam" id="PF00496">
    <property type="entry name" value="SBP_bac_5"/>
    <property type="match status" value="1"/>
</dbReference>
<dbReference type="GO" id="GO:1904680">
    <property type="term" value="F:peptide transmembrane transporter activity"/>
    <property type="evidence" value="ECO:0007669"/>
    <property type="project" value="TreeGrafter"/>
</dbReference>
<evidence type="ECO:0000259" key="2">
    <source>
        <dbReference type="Pfam" id="PF00496"/>
    </source>
</evidence>
<dbReference type="GO" id="GO:0042597">
    <property type="term" value="C:periplasmic space"/>
    <property type="evidence" value="ECO:0007669"/>
    <property type="project" value="UniProtKB-ARBA"/>
</dbReference>
<evidence type="ECO:0000313" key="4">
    <source>
        <dbReference type="Proteomes" id="UP000315677"/>
    </source>
</evidence>
<dbReference type="PANTHER" id="PTHR30290">
    <property type="entry name" value="PERIPLASMIC BINDING COMPONENT OF ABC TRANSPORTER"/>
    <property type="match status" value="1"/>
</dbReference>
<evidence type="ECO:0000256" key="1">
    <source>
        <dbReference type="SAM" id="SignalP"/>
    </source>
</evidence>
<keyword evidence="1" id="KW-0732">Signal</keyword>
<dbReference type="Proteomes" id="UP000315677">
    <property type="component" value="Unassembled WGS sequence"/>
</dbReference>
<dbReference type="SUPFAM" id="SSF53850">
    <property type="entry name" value="Periplasmic binding protein-like II"/>
    <property type="match status" value="1"/>
</dbReference>
<dbReference type="Gene3D" id="3.40.190.10">
    <property type="entry name" value="Periplasmic binding protein-like II"/>
    <property type="match status" value="1"/>
</dbReference>
<dbReference type="Gene3D" id="3.90.76.10">
    <property type="entry name" value="Dipeptide-binding Protein, Domain 1"/>
    <property type="match status" value="1"/>
</dbReference>
<dbReference type="GO" id="GO:0015833">
    <property type="term" value="P:peptide transport"/>
    <property type="evidence" value="ECO:0007669"/>
    <property type="project" value="TreeGrafter"/>
</dbReference>
<gene>
    <name evidence="3" type="ORF">FB558_4988</name>
</gene>
<dbReference type="PROSITE" id="PS51257">
    <property type="entry name" value="PROKAR_LIPOPROTEIN"/>
    <property type="match status" value="1"/>
</dbReference>
<dbReference type="OrthoDB" id="9046151at2"/>
<comment type="caution">
    <text evidence="3">The sequence shown here is derived from an EMBL/GenBank/DDBJ whole genome shotgun (WGS) entry which is preliminary data.</text>
</comment>
<protein>
    <submittedName>
        <fullName evidence="3">Peptide/nickel transport system substrate-binding protein</fullName>
    </submittedName>
</protein>
<dbReference type="EMBL" id="VFPA01000003">
    <property type="protein sequence ID" value="TQM09238.1"/>
    <property type="molecule type" value="Genomic_DNA"/>
</dbReference>
<dbReference type="InterPro" id="IPR039424">
    <property type="entry name" value="SBP_5"/>
</dbReference>
<accession>A0A543DIS7</accession>
<feature type="chain" id="PRO_5021705890" evidence="1">
    <location>
        <begin position="37"/>
        <end position="519"/>
    </location>
</feature>